<gene>
    <name evidence="3" type="ORF">QE152_g19148</name>
</gene>
<comment type="caution">
    <text evidence="3">The sequence shown here is derived from an EMBL/GenBank/DDBJ whole genome shotgun (WGS) entry which is preliminary data.</text>
</comment>
<organism evidence="3 4">
    <name type="scientific">Popillia japonica</name>
    <name type="common">Japanese beetle</name>
    <dbReference type="NCBI Taxonomy" id="7064"/>
    <lineage>
        <taxon>Eukaryota</taxon>
        <taxon>Metazoa</taxon>
        <taxon>Ecdysozoa</taxon>
        <taxon>Arthropoda</taxon>
        <taxon>Hexapoda</taxon>
        <taxon>Insecta</taxon>
        <taxon>Pterygota</taxon>
        <taxon>Neoptera</taxon>
        <taxon>Endopterygota</taxon>
        <taxon>Coleoptera</taxon>
        <taxon>Polyphaga</taxon>
        <taxon>Scarabaeiformia</taxon>
        <taxon>Scarabaeidae</taxon>
        <taxon>Rutelinae</taxon>
        <taxon>Popillia</taxon>
    </lineage>
</organism>
<evidence type="ECO:0000259" key="2">
    <source>
        <dbReference type="Pfam" id="PF13843"/>
    </source>
</evidence>
<feature type="compositionally biased region" description="Acidic residues" evidence="1">
    <location>
        <begin position="26"/>
        <end position="36"/>
    </location>
</feature>
<protein>
    <submittedName>
        <fullName evidence="3">Transposase IS4</fullName>
    </submittedName>
</protein>
<feature type="region of interest" description="Disordered" evidence="1">
    <location>
        <begin position="24"/>
        <end position="49"/>
    </location>
</feature>
<dbReference type="Pfam" id="PF13843">
    <property type="entry name" value="DDE_Tnp_1_7"/>
    <property type="match status" value="1"/>
</dbReference>
<sequence length="153" mass="17400">MIDDVNFPHPGADITIFPPENACEYISDEDSGDEDNVNPNNLPGSQLRAPAEINLTQQEDEDTGFDAEDHIPLAQLQSTNADNSVMNKKRKIETPCVWVCKDFEEHASEEWPTESSNELKQITPLQLFEMFFDEDIIEHIVTETNRYASQKSK</sequence>
<feature type="domain" description="PiggyBac transposable element-derived protein" evidence="2">
    <location>
        <begin position="123"/>
        <end position="151"/>
    </location>
</feature>
<dbReference type="PANTHER" id="PTHR47055">
    <property type="entry name" value="DDE_TNP_1_7 DOMAIN-CONTAINING PROTEIN"/>
    <property type="match status" value="1"/>
</dbReference>
<dbReference type="PANTHER" id="PTHR47055:SF3">
    <property type="entry name" value="PHORBOL-ESTER_DAG-TYPE DOMAIN-CONTAINING PROTEIN"/>
    <property type="match status" value="1"/>
</dbReference>
<dbReference type="InterPro" id="IPR052638">
    <property type="entry name" value="PiggyBac_TE-derived"/>
</dbReference>
<keyword evidence="4" id="KW-1185">Reference proteome</keyword>
<evidence type="ECO:0000256" key="1">
    <source>
        <dbReference type="SAM" id="MobiDB-lite"/>
    </source>
</evidence>
<evidence type="ECO:0000313" key="4">
    <source>
        <dbReference type="Proteomes" id="UP001458880"/>
    </source>
</evidence>
<name>A0AAW1L329_POPJA</name>
<evidence type="ECO:0000313" key="3">
    <source>
        <dbReference type="EMBL" id="KAK9727481.1"/>
    </source>
</evidence>
<reference evidence="3 4" key="1">
    <citation type="journal article" date="2024" name="BMC Genomics">
        <title>De novo assembly and annotation of Popillia japonica's genome with initial clues to its potential as an invasive pest.</title>
        <authorList>
            <person name="Cucini C."/>
            <person name="Boschi S."/>
            <person name="Funari R."/>
            <person name="Cardaioli E."/>
            <person name="Iannotti N."/>
            <person name="Marturano G."/>
            <person name="Paoli F."/>
            <person name="Bruttini M."/>
            <person name="Carapelli A."/>
            <person name="Frati F."/>
            <person name="Nardi F."/>
        </authorList>
    </citation>
    <scope>NUCLEOTIDE SEQUENCE [LARGE SCALE GENOMIC DNA]</scope>
    <source>
        <strain evidence="3">DMR45628</strain>
    </source>
</reference>
<proteinExistence type="predicted"/>
<dbReference type="InterPro" id="IPR029526">
    <property type="entry name" value="PGBD"/>
</dbReference>
<accession>A0AAW1L329</accession>
<dbReference type="AlphaFoldDB" id="A0AAW1L329"/>
<dbReference type="EMBL" id="JASPKY010000178">
    <property type="protein sequence ID" value="KAK9727481.1"/>
    <property type="molecule type" value="Genomic_DNA"/>
</dbReference>
<dbReference type="Proteomes" id="UP001458880">
    <property type="component" value="Unassembled WGS sequence"/>
</dbReference>
<dbReference type="GO" id="GO:0043565">
    <property type="term" value="F:sequence-specific DNA binding"/>
    <property type="evidence" value="ECO:0007669"/>
    <property type="project" value="TreeGrafter"/>
</dbReference>